<organism evidence="1">
    <name type="scientific">marine sediment metagenome</name>
    <dbReference type="NCBI Taxonomy" id="412755"/>
    <lineage>
        <taxon>unclassified sequences</taxon>
        <taxon>metagenomes</taxon>
        <taxon>ecological metagenomes</taxon>
    </lineage>
</organism>
<sequence>MRAFFPPVTKEMAEKLDFSQKGELPRSKLLSITMINLIYLIPYEGEHI</sequence>
<protein>
    <submittedName>
        <fullName evidence="1">Uncharacterized protein</fullName>
    </submittedName>
</protein>
<comment type="caution">
    <text evidence="1">The sequence shown here is derived from an EMBL/GenBank/DDBJ whole genome shotgun (WGS) entry which is preliminary data.</text>
</comment>
<name>X0SY47_9ZZZZ</name>
<evidence type="ECO:0000313" key="1">
    <source>
        <dbReference type="EMBL" id="GAF80036.1"/>
    </source>
</evidence>
<accession>X0SY47</accession>
<dbReference type="EMBL" id="BARS01005877">
    <property type="protein sequence ID" value="GAF80036.1"/>
    <property type="molecule type" value="Genomic_DNA"/>
</dbReference>
<reference evidence="1" key="1">
    <citation type="journal article" date="2014" name="Front. Microbiol.">
        <title>High frequency of phylogenetically diverse reductive dehalogenase-homologous genes in deep subseafloor sedimentary metagenomes.</title>
        <authorList>
            <person name="Kawai M."/>
            <person name="Futagami T."/>
            <person name="Toyoda A."/>
            <person name="Takaki Y."/>
            <person name="Nishi S."/>
            <person name="Hori S."/>
            <person name="Arai W."/>
            <person name="Tsubouchi T."/>
            <person name="Morono Y."/>
            <person name="Uchiyama I."/>
            <person name="Ito T."/>
            <person name="Fujiyama A."/>
            <person name="Inagaki F."/>
            <person name="Takami H."/>
        </authorList>
    </citation>
    <scope>NUCLEOTIDE SEQUENCE</scope>
    <source>
        <strain evidence="1">Expedition CK06-06</strain>
    </source>
</reference>
<gene>
    <name evidence="1" type="ORF">S01H1_11523</name>
</gene>
<dbReference type="AlphaFoldDB" id="X0SY47"/>
<proteinExistence type="predicted"/>